<dbReference type="GO" id="GO:0044718">
    <property type="term" value="P:siderophore transmembrane transport"/>
    <property type="evidence" value="ECO:0007669"/>
    <property type="project" value="TreeGrafter"/>
</dbReference>
<dbReference type="AlphaFoldDB" id="A0A239GQV7"/>
<dbReference type="InterPro" id="IPR000531">
    <property type="entry name" value="Beta-barrel_TonB"/>
</dbReference>
<feature type="domain" description="TonB-dependent receptor plug" evidence="16">
    <location>
        <begin position="28"/>
        <end position="135"/>
    </location>
</feature>
<dbReference type="PANTHER" id="PTHR30069">
    <property type="entry name" value="TONB-DEPENDENT OUTER MEMBRANE RECEPTOR"/>
    <property type="match status" value="1"/>
</dbReference>
<evidence type="ECO:0000313" key="18">
    <source>
        <dbReference type="Proteomes" id="UP000198284"/>
    </source>
</evidence>
<name>A0A239GQV7_9BURK</name>
<evidence type="ECO:0000259" key="15">
    <source>
        <dbReference type="Pfam" id="PF00593"/>
    </source>
</evidence>
<keyword evidence="8 11" id="KW-0472">Membrane</keyword>
<evidence type="ECO:0000256" key="9">
    <source>
        <dbReference type="ARBA" id="ARBA00023170"/>
    </source>
</evidence>
<dbReference type="EMBL" id="FZOT01000005">
    <property type="protein sequence ID" value="SNS71245.1"/>
    <property type="molecule type" value="Genomic_DNA"/>
</dbReference>
<dbReference type="InterPro" id="IPR010917">
    <property type="entry name" value="TonB_rcpt_CS"/>
</dbReference>
<reference evidence="17 18" key="1">
    <citation type="submission" date="2017-06" db="EMBL/GenBank/DDBJ databases">
        <authorList>
            <person name="Kim H.J."/>
            <person name="Triplett B.A."/>
        </authorList>
    </citation>
    <scope>NUCLEOTIDE SEQUENCE [LARGE SCALE GENOMIC DNA]</scope>
    <source>
        <strain evidence="17 18">U15</strain>
    </source>
</reference>
<organism evidence="17 18">
    <name type="scientific">Noviherbaspirillum humi</name>
    <dbReference type="NCBI Taxonomy" id="1688639"/>
    <lineage>
        <taxon>Bacteria</taxon>
        <taxon>Pseudomonadati</taxon>
        <taxon>Pseudomonadota</taxon>
        <taxon>Betaproteobacteria</taxon>
        <taxon>Burkholderiales</taxon>
        <taxon>Oxalobacteraceae</taxon>
        <taxon>Noviherbaspirillum</taxon>
    </lineage>
</organism>
<keyword evidence="5 11" id="KW-0812">Transmembrane</keyword>
<dbReference type="PROSITE" id="PS01156">
    <property type="entry name" value="TONB_DEPENDENT_REC_2"/>
    <property type="match status" value="1"/>
</dbReference>
<dbReference type="InterPro" id="IPR037066">
    <property type="entry name" value="Plug_dom_sf"/>
</dbReference>
<keyword evidence="4 11" id="KW-1134">Transmembrane beta strand</keyword>
<evidence type="ECO:0000256" key="7">
    <source>
        <dbReference type="ARBA" id="ARBA00023077"/>
    </source>
</evidence>
<dbReference type="InterPro" id="IPR012910">
    <property type="entry name" value="Plug_dom"/>
</dbReference>
<evidence type="ECO:0000256" key="3">
    <source>
        <dbReference type="ARBA" id="ARBA00022448"/>
    </source>
</evidence>
<evidence type="ECO:0000256" key="8">
    <source>
        <dbReference type="ARBA" id="ARBA00023136"/>
    </source>
</evidence>
<evidence type="ECO:0000256" key="14">
    <source>
        <dbReference type="SAM" id="MobiDB-lite"/>
    </source>
</evidence>
<evidence type="ECO:0000256" key="5">
    <source>
        <dbReference type="ARBA" id="ARBA00022692"/>
    </source>
</evidence>
<dbReference type="Proteomes" id="UP000198284">
    <property type="component" value="Unassembled WGS sequence"/>
</dbReference>
<proteinExistence type="inferred from homology"/>
<dbReference type="InterPro" id="IPR039426">
    <property type="entry name" value="TonB-dep_rcpt-like"/>
</dbReference>
<dbReference type="GO" id="GO:0009279">
    <property type="term" value="C:cell outer membrane"/>
    <property type="evidence" value="ECO:0007669"/>
    <property type="project" value="UniProtKB-SubCell"/>
</dbReference>
<comment type="subcellular location">
    <subcellularLocation>
        <location evidence="1 11">Cell outer membrane</location>
        <topology evidence="1 11">Multi-pass membrane protein</topology>
    </subcellularLocation>
</comment>
<accession>A0A239GQV7</accession>
<evidence type="ECO:0000256" key="1">
    <source>
        <dbReference type="ARBA" id="ARBA00004571"/>
    </source>
</evidence>
<evidence type="ECO:0000256" key="10">
    <source>
        <dbReference type="ARBA" id="ARBA00023237"/>
    </source>
</evidence>
<evidence type="ECO:0000256" key="12">
    <source>
        <dbReference type="PROSITE-ProRule" id="PRU10144"/>
    </source>
</evidence>
<evidence type="ECO:0000256" key="4">
    <source>
        <dbReference type="ARBA" id="ARBA00022452"/>
    </source>
</evidence>
<dbReference type="Gene3D" id="2.40.170.20">
    <property type="entry name" value="TonB-dependent receptor, beta-barrel domain"/>
    <property type="match status" value="1"/>
</dbReference>
<comment type="similarity">
    <text evidence="2 11 13">Belongs to the TonB-dependent receptor family.</text>
</comment>
<dbReference type="SUPFAM" id="SSF56935">
    <property type="entry name" value="Porins"/>
    <property type="match status" value="1"/>
</dbReference>
<evidence type="ECO:0000259" key="16">
    <source>
        <dbReference type="Pfam" id="PF07715"/>
    </source>
</evidence>
<evidence type="ECO:0000256" key="13">
    <source>
        <dbReference type="RuleBase" id="RU003357"/>
    </source>
</evidence>
<dbReference type="InterPro" id="IPR036942">
    <property type="entry name" value="Beta-barrel_TonB_sf"/>
</dbReference>
<gene>
    <name evidence="17" type="ORF">SAMN06265795_105141</name>
</gene>
<keyword evidence="18" id="KW-1185">Reference proteome</keyword>
<dbReference type="Gene3D" id="2.170.130.10">
    <property type="entry name" value="TonB-dependent receptor, plug domain"/>
    <property type="match status" value="1"/>
</dbReference>
<dbReference type="GO" id="GO:0015344">
    <property type="term" value="F:siderophore uptake transmembrane transporter activity"/>
    <property type="evidence" value="ECO:0007669"/>
    <property type="project" value="TreeGrafter"/>
</dbReference>
<evidence type="ECO:0000256" key="2">
    <source>
        <dbReference type="ARBA" id="ARBA00009810"/>
    </source>
</evidence>
<keyword evidence="10 11" id="KW-0998">Cell outer membrane</keyword>
<dbReference type="Pfam" id="PF00593">
    <property type="entry name" value="TonB_dep_Rec_b-barrel"/>
    <property type="match status" value="1"/>
</dbReference>
<evidence type="ECO:0000256" key="6">
    <source>
        <dbReference type="ARBA" id="ARBA00022729"/>
    </source>
</evidence>
<sequence>MAQAQTAEGQSLPPVTVTASRFPSDPAAAPIGATVITAEDIRAAGINNVNEAIRKLGGVFGRQSTTGTQDYSLDLRGFGGSSDQNLVILVDGIRLSENELSNALTSSVPVELVERIEIVRGGSSVLYGEGATGGTIQIITKRGPRQGTRGTVVAEVGNFGHRELRGYAAKGWDGFSIDASIGTLQTDNYRDNNRLKQGNFSGGMQWSFDQGRAGLRVDSLRQDSRFAGSLTLAQFLANPRQTTSPGDFGSNDVDRFTFFAERRIGSVDLAAELSRREKTNRGNFESGFGTFVSRADSRYTQFSPRLRQTSNFGAISNEVVTGLDFGRWSRRTDSSFGGFPSSAADASQRSAAFYVRDEIRTGGLRVAAGVRAEKFSKDFSDPLSFSNTGYQRDHRLNAWDLQASYRVMPRFDVFGKAGRSYRVANVDENALTPVLNQALEPQTSRDLEIGATLGDAAGKATVRAFRHRLNNEIFFDPTIGFGGANVNLDPTRREGVELEASTRIGKAYALKAVLQHVSAKFTDGPNAGREVVLVPRNTALLRMSWMPGNGHSADVGVQWVDSQRYGGDFGNTCSARIPSFATVDGRYALRRGPWEFALVGTNLANRDYFSNAFGACRSGIYPENGRQLKLSARYDF</sequence>
<keyword evidence="3 11" id="KW-0813">Transport</keyword>
<evidence type="ECO:0000313" key="17">
    <source>
        <dbReference type="EMBL" id="SNS71245.1"/>
    </source>
</evidence>
<keyword evidence="7 13" id="KW-0798">TonB box</keyword>
<dbReference type="Pfam" id="PF07715">
    <property type="entry name" value="Plug"/>
    <property type="match status" value="1"/>
</dbReference>
<keyword evidence="6" id="KW-0732">Signal</keyword>
<feature type="domain" description="TonB-dependent receptor-like beta-barrel" evidence="15">
    <location>
        <begin position="171"/>
        <end position="586"/>
    </location>
</feature>
<feature type="region of interest" description="Disordered" evidence="14">
    <location>
        <begin position="1"/>
        <end position="23"/>
    </location>
</feature>
<dbReference type="PROSITE" id="PS52016">
    <property type="entry name" value="TONB_DEPENDENT_REC_3"/>
    <property type="match status" value="1"/>
</dbReference>
<dbReference type="CDD" id="cd01347">
    <property type="entry name" value="ligand_gated_channel"/>
    <property type="match status" value="1"/>
</dbReference>
<evidence type="ECO:0000256" key="11">
    <source>
        <dbReference type="PROSITE-ProRule" id="PRU01360"/>
    </source>
</evidence>
<dbReference type="PANTHER" id="PTHR30069:SF27">
    <property type="entry name" value="BLL4766 PROTEIN"/>
    <property type="match status" value="1"/>
</dbReference>
<feature type="short sequence motif" description="TonB C-terminal box" evidence="12">
    <location>
        <begin position="619"/>
        <end position="636"/>
    </location>
</feature>
<protein>
    <submittedName>
        <fullName evidence="17">Iron complex outermembrane recepter protein</fullName>
    </submittedName>
</protein>
<keyword evidence="9" id="KW-0675">Receptor</keyword>